<dbReference type="InterPro" id="IPR011990">
    <property type="entry name" value="TPR-like_helical_dom_sf"/>
</dbReference>
<reference evidence="7 8" key="1">
    <citation type="submission" date="2023-02" db="EMBL/GenBank/DDBJ databases">
        <title>Genome sequence of Mucilaginibacter jinjuensis strain KACC 16571.</title>
        <authorList>
            <person name="Kim S."/>
            <person name="Heo J."/>
            <person name="Kwon S.-W."/>
        </authorList>
    </citation>
    <scope>NUCLEOTIDE SEQUENCE [LARGE SCALE GENOMIC DNA]</scope>
    <source>
        <strain evidence="7 8">KACC 16571</strain>
    </source>
</reference>
<comment type="subcellular location">
    <subcellularLocation>
        <location evidence="1">Cell outer membrane</location>
    </subcellularLocation>
</comment>
<dbReference type="RefSeq" id="WP_273629120.1">
    <property type="nucleotide sequence ID" value="NZ_CP117167.1"/>
</dbReference>
<evidence type="ECO:0000313" key="8">
    <source>
        <dbReference type="Proteomes" id="UP001216139"/>
    </source>
</evidence>
<evidence type="ECO:0000256" key="1">
    <source>
        <dbReference type="ARBA" id="ARBA00004442"/>
    </source>
</evidence>
<evidence type="ECO:0000256" key="3">
    <source>
        <dbReference type="ARBA" id="ARBA00022729"/>
    </source>
</evidence>
<keyword evidence="5" id="KW-0998">Cell outer membrane</keyword>
<dbReference type="InterPro" id="IPR012944">
    <property type="entry name" value="SusD_RagB_dom"/>
</dbReference>
<dbReference type="PROSITE" id="PS51257">
    <property type="entry name" value="PROKAR_LIPOPROTEIN"/>
    <property type="match status" value="1"/>
</dbReference>
<keyword evidence="4" id="KW-0472">Membrane</keyword>
<evidence type="ECO:0000259" key="6">
    <source>
        <dbReference type="Pfam" id="PF07980"/>
    </source>
</evidence>
<dbReference type="Proteomes" id="UP001216139">
    <property type="component" value="Chromosome"/>
</dbReference>
<dbReference type="Pfam" id="PF07980">
    <property type="entry name" value="SusD_RagB"/>
    <property type="match status" value="1"/>
</dbReference>
<accession>A0ABY7T416</accession>
<evidence type="ECO:0000256" key="5">
    <source>
        <dbReference type="ARBA" id="ARBA00023237"/>
    </source>
</evidence>
<dbReference type="EMBL" id="CP117167">
    <property type="protein sequence ID" value="WCT10930.1"/>
    <property type="molecule type" value="Genomic_DNA"/>
</dbReference>
<dbReference type="Gene3D" id="1.10.3780.10">
    <property type="entry name" value="SusD-like"/>
    <property type="match status" value="1"/>
</dbReference>
<dbReference type="Gene3D" id="1.25.40.10">
    <property type="entry name" value="Tetratricopeptide repeat domain"/>
    <property type="match status" value="1"/>
</dbReference>
<evidence type="ECO:0000313" key="7">
    <source>
        <dbReference type="EMBL" id="WCT10930.1"/>
    </source>
</evidence>
<feature type="domain" description="RagB/SusD" evidence="6">
    <location>
        <begin position="360"/>
        <end position="529"/>
    </location>
</feature>
<dbReference type="Gene3D" id="1.25.40.390">
    <property type="match status" value="1"/>
</dbReference>
<keyword evidence="8" id="KW-1185">Reference proteome</keyword>
<protein>
    <submittedName>
        <fullName evidence="7">RagB/SusD family nutrient uptake outer membrane protein</fullName>
    </submittedName>
</protein>
<organism evidence="7 8">
    <name type="scientific">Mucilaginibacter jinjuensis</name>
    <dbReference type="NCBI Taxonomy" id="1176721"/>
    <lineage>
        <taxon>Bacteria</taxon>
        <taxon>Pseudomonadati</taxon>
        <taxon>Bacteroidota</taxon>
        <taxon>Sphingobacteriia</taxon>
        <taxon>Sphingobacteriales</taxon>
        <taxon>Sphingobacteriaceae</taxon>
        <taxon>Mucilaginibacter</taxon>
    </lineage>
</organism>
<dbReference type="SUPFAM" id="SSF48452">
    <property type="entry name" value="TPR-like"/>
    <property type="match status" value="1"/>
</dbReference>
<dbReference type="CDD" id="cd08977">
    <property type="entry name" value="SusD"/>
    <property type="match status" value="1"/>
</dbReference>
<proteinExistence type="inferred from homology"/>
<evidence type="ECO:0000256" key="2">
    <source>
        <dbReference type="ARBA" id="ARBA00006275"/>
    </source>
</evidence>
<keyword evidence="3" id="KW-0732">Signal</keyword>
<gene>
    <name evidence="7" type="ORF">PQO05_19525</name>
</gene>
<name>A0ABY7T416_9SPHI</name>
<evidence type="ECO:0000256" key="4">
    <source>
        <dbReference type="ARBA" id="ARBA00023136"/>
    </source>
</evidence>
<sequence>MKNNLIKTFILAALLTGGLTSCKKELNREPINTATADNVYSTATGYKQSLAKVYGAYALTGSTGSGSSDLGGIDAGTSDFLRLYWNAQELPTDEAICAWNDVGLHDFHDMNWTSGNTFLNGLYTRCVYQITVANSFIAQSTDDKIAARGFTGADADNIRHYRAEARFLRAFQYWVLMDLFANPPFVDENSPIGKVYPAQISRASLFAYVESELKAIDGSLVAAKANEYGRADQGAEWALLARLYLNAEVYLGSGKGRYTDAATYAAKVIGAGYTLNTNYANLFKADNNLNNPEVILSINYDGVTGQNYGGTTFLINSCLNAALNPAAYGVAGGGWGGNRAVSTLPATTFGDYSGNTDKRAMFAGPKIANDDESTFTDGLAVVKFTNMTSAGVAAPSPNGVFTSTDFPLFRLAEMYLTYSEALLRGGTGTAGSALDAYNKVRARAYGNTNGNVTSVALNDILAERSRELYFEAVRRTDLIRFGQFYGDNYKWPWKGGVAAGRAVESFRTIYPIPAPDLSANPNLKQNQGY</sequence>
<comment type="similarity">
    <text evidence="2">Belongs to the SusD family.</text>
</comment>